<feature type="compositionally biased region" description="Basic and acidic residues" evidence="1">
    <location>
        <begin position="386"/>
        <end position="431"/>
    </location>
</feature>
<dbReference type="OMA" id="SHKTHAP"/>
<dbReference type="OrthoDB" id="3184410at2759"/>
<dbReference type="AlphaFoldDB" id="A0A060SSU6"/>
<feature type="compositionally biased region" description="Polar residues" evidence="1">
    <location>
        <begin position="454"/>
        <end position="463"/>
    </location>
</feature>
<dbReference type="HOGENOM" id="CLU_395432_0_0_1"/>
<feature type="compositionally biased region" description="Basic and acidic residues" evidence="1">
    <location>
        <begin position="632"/>
        <end position="655"/>
    </location>
</feature>
<keyword evidence="3" id="KW-1185">Reference proteome</keyword>
<feature type="compositionally biased region" description="Basic and acidic residues" evidence="1">
    <location>
        <begin position="437"/>
        <end position="446"/>
    </location>
</feature>
<feature type="compositionally biased region" description="Basic residues" evidence="1">
    <location>
        <begin position="1"/>
        <end position="12"/>
    </location>
</feature>
<name>A0A060SSU6_PYCCI</name>
<feature type="compositionally biased region" description="Polar residues" evidence="1">
    <location>
        <begin position="310"/>
        <end position="322"/>
    </location>
</feature>
<comment type="caution">
    <text evidence="2">The sequence shown here is derived from an EMBL/GenBank/DDBJ whole genome shotgun (WGS) entry which is preliminary data.</text>
</comment>
<dbReference type="EMBL" id="CCBP010000252">
    <property type="protein sequence ID" value="CDO75274.1"/>
    <property type="molecule type" value="Genomic_DNA"/>
</dbReference>
<evidence type="ECO:0000313" key="3">
    <source>
        <dbReference type="Proteomes" id="UP000029665"/>
    </source>
</evidence>
<gene>
    <name evidence="2" type="ORF">BN946_scf184497.g5</name>
</gene>
<feature type="region of interest" description="Disordered" evidence="1">
    <location>
        <begin position="177"/>
        <end position="655"/>
    </location>
</feature>
<dbReference type="STRING" id="5643.A0A060SSU6"/>
<feature type="compositionally biased region" description="Polar residues" evidence="1">
    <location>
        <begin position="241"/>
        <end position="250"/>
    </location>
</feature>
<dbReference type="Proteomes" id="UP000029665">
    <property type="component" value="Unassembled WGS sequence"/>
</dbReference>
<feature type="compositionally biased region" description="Basic and acidic residues" evidence="1">
    <location>
        <begin position="347"/>
        <end position="359"/>
    </location>
</feature>
<feature type="compositionally biased region" description="Basic and acidic residues" evidence="1">
    <location>
        <begin position="606"/>
        <end position="618"/>
    </location>
</feature>
<organism evidence="2 3">
    <name type="scientific">Pycnoporus cinnabarinus</name>
    <name type="common">Cinnabar-red polypore</name>
    <name type="synonym">Trametes cinnabarina</name>
    <dbReference type="NCBI Taxonomy" id="5643"/>
    <lineage>
        <taxon>Eukaryota</taxon>
        <taxon>Fungi</taxon>
        <taxon>Dikarya</taxon>
        <taxon>Basidiomycota</taxon>
        <taxon>Agaricomycotina</taxon>
        <taxon>Agaricomycetes</taxon>
        <taxon>Polyporales</taxon>
        <taxon>Polyporaceae</taxon>
        <taxon>Trametes</taxon>
    </lineage>
</organism>
<evidence type="ECO:0000313" key="2">
    <source>
        <dbReference type="EMBL" id="CDO75274.1"/>
    </source>
</evidence>
<feature type="compositionally biased region" description="Low complexity" evidence="1">
    <location>
        <begin position="208"/>
        <end position="231"/>
    </location>
</feature>
<reference evidence="2" key="1">
    <citation type="submission" date="2014-01" db="EMBL/GenBank/DDBJ databases">
        <title>The genome of the white-rot fungus Pycnoporus cinnabarinus: a basidiomycete model with a versatile arsenal for lignocellulosic biomass breakdown.</title>
        <authorList>
            <person name="Levasseur A."/>
            <person name="Lomascolo A."/>
            <person name="Ruiz-Duenas F.J."/>
            <person name="Uzan E."/>
            <person name="Piumi F."/>
            <person name="Kues U."/>
            <person name="Ram A.F.J."/>
            <person name="Murat C."/>
            <person name="Haon M."/>
            <person name="Benoit I."/>
            <person name="Arfi Y."/>
            <person name="Chevret D."/>
            <person name="Drula E."/>
            <person name="Kwon M.J."/>
            <person name="Gouret P."/>
            <person name="Lesage-Meessen L."/>
            <person name="Lombard V."/>
            <person name="Mariette J."/>
            <person name="Noirot C."/>
            <person name="Park J."/>
            <person name="Patyshakuliyeva A."/>
            <person name="Wieneger R.A.B."/>
            <person name="Wosten H.A.B."/>
            <person name="Martin F."/>
            <person name="Coutinho P.M."/>
            <person name="de Vries R."/>
            <person name="Martinez A.T."/>
            <person name="Klopp C."/>
            <person name="Pontarotti P."/>
            <person name="Henrissat B."/>
            <person name="Record E."/>
        </authorList>
    </citation>
    <scope>NUCLEOTIDE SEQUENCE [LARGE SCALE GENOMIC DNA]</scope>
    <source>
        <strain evidence="2">BRFM137</strain>
    </source>
</reference>
<protein>
    <submittedName>
        <fullName evidence="2">Uncharacterized protein</fullName>
    </submittedName>
</protein>
<proteinExistence type="predicted"/>
<feature type="compositionally biased region" description="Basic and acidic residues" evidence="1">
    <location>
        <begin position="585"/>
        <end position="595"/>
    </location>
</feature>
<feature type="compositionally biased region" description="Pro residues" evidence="1">
    <location>
        <begin position="177"/>
        <end position="186"/>
    </location>
</feature>
<accession>A0A060SSU6</accession>
<feature type="region of interest" description="Disordered" evidence="1">
    <location>
        <begin position="1"/>
        <end position="40"/>
    </location>
</feature>
<sequence>MATRPNKKRKGRTNAPPRERTVTTLTHASAGPFSLPPPTLHDDLSAPDLVAAAAAQRSAAAAALLSPHLSYSVSPPIANFSDHWNALSAPPPSYPLSFSSNLNTYNPMTPILGGPYPPQHSPPHYFPRRTLSSHRQSDLEILEKLKETIKKNQHDIFRPVPQPAALASVYLGPKPPLPSLVPPHPEQLPVDASPPGLNLYADHTSAQPKSVAAPPKPLSPAVSPASPPVLSQRPDVPNTPARRSTASDSPKLNAPPVKRHVDTHDSGASFSHKTHAPLVASVPSAKQPDVQDISPPGLHRYEPAGRLSPVKNSRNELSTSPVISHDTPIAKEDARALEPGWGSRNGTDGRQHYQADRPPRARPVPESPVTADQHRPANGSGTRVLPPREQRIQDRDREPEKNKEHERDRARPPPRDHPGRDDRPRTADSRRLSRSPDAARRFESRFPPRRYSKASETSFTSPRLSDRSPPKPGPPRNLGEERAIVRPPPAATASRPSLPDERRVPPPSMSAEERAARPPALDDRRGPAVPLVADRASNDSRPRPLSPLPDRAGRRRPPSPPANERAGIGHDDRRRAHTPPLNDRLAAHLDVRREPVPPSPLVPLERSPRLPAADDRRVVPSSGERPGLPSSAEDRRPSGAADRPPKSAVPDERLSRTLYLPAPFWTNAARALRRLRIGGPVLRIYLSKKDQPGAKSA</sequence>
<evidence type="ECO:0000256" key="1">
    <source>
        <dbReference type="SAM" id="MobiDB-lite"/>
    </source>
</evidence>
<feature type="compositionally biased region" description="Basic and acidic residues" evidence="1">
    <location>
        <begin position="511"/>
        <end position="526"/>
    </location>
</feature>